<accession>A0ACC3SMJ6</accession>
<dbReference type="Proteomes" id="UP001320706">
    <property type="component" value="Unassembled WGS sequence"/>
</dbReference>
<keyword evidence="2" id="KW-1185">Reference proteome</keyword>
<proteinExistence type="predicted"/>
<reference evidence="1" key="1">
    <citation type="submission" date="2024-02" db="EMBL/GenBank/DDBJ databases">
        <title>Metagenome Assembled Genome of Zalaria obscura JY119.</title>
        <authorList>
            <person name="Vighnesh L."/>
            <person name="Jagadeeshwari U."/>
            <person name="Venkata Ramana C."/>
            <person name="Sasikala C."/>
        </authorList>
    </citation>
    <scope>NUCLEOTIDE SEQUENCE</scope>
    <source>
        <strain evidence="1">JY119</strain>
    </source>
</reference>
<protein>
    <submittedName>
        <fullName evidence="1">WD repeat protein Lub1</fullName>
    </submittedName>
</protein>
<organism evidence="1 2">
    <name type="scientific">Zalaria obscura</name>
    <dbReference type="NCBI Taxonomy" id="2024903"/>
    <lineage>
        <taxon>Eukaryota</taxon>
        <taxon>Fungi</taxon>
        <taxon>Dikarya</taxon>
        <taxon>Ascomycota</taxon>
        <taxon>Pezizomycotina</taxon>
        <taxon>Dothideomycetes</taxon>
        <taxon>Dothideomycetidae</taxon>
        <taxon>Dothideales</taxon>
        <taxon>Zalariaceae</taxon>
        <taxon>Zalaria</taxon>
    </lineage>
</organism>
<gene>
    <name evidence="1" type="primary">lub1</name>
    <name evidence="1" type="ORF">M8818_000671</name>
</gene>
<name>A0ACC3SMJ6_9PEZI</name>
<sequence length="776" mass="83797">MGEFKLSASLKGHDDDVRAVVFPSSQSIYSASRDGTVRRWVLTSPKPATYDDTIAVQSGSFINSLTYIHPSKEHPDGLIVSAGKDTIIEIREPGNAPDQNAFRLLLGHAHNVCALDVGMQGRMVVSGGWDKQARVWDVENGECVSELEGHEASVWAVLVFDDQHIITGCADKTIRIFTPEGKVLQTISGLPDVVRALCKLPQGHPSGAAFASAGNDQIIRLWTLDGTEVAQLHGHEAFIYTLAALPNGDIVSSSEDRTVRVWRGADCIQTITHPAISVWSVAVCPETSDIVTGASDKMVRVFTRDSERQADPETLKAFDDSVKASSIPQQTAGGGQQINKEQLPGPEFLTQKSGTKEGQVQMIRESNGSVTAHTWSTAANQWINVGTVVDSTASSGRKVSYNGQDYDYVFDVDIEDGKPPLKLPYNLSSNPYETAQKFIADNELPITYLDQVANFIVTNTQGASLGTQEAQGSASEPWGSANRYRPGEVDAPVTQTESRPRSLPQTQYLSITTANLPAIRKKITELNDSASPDVALSAEELKKVEDLIKQLQSSPTAPKPQPDQLTTILKIATQWPPANRVPGLDLLRLSAVSPAFITHTSGGEGTIVDTLAAAGVFAPDTDKPNNTMLATRAFANMFTTDEGRLVADGCFEQILDLVRPFATSGNKNLTAAIATLYINFAVLLTAGAPADESDSRERRAEALFERALGLVRESRDSETVYRGLVALGTLQALGDGFRKGVAEKGVKGLLDEVSKGPFGKEGRIRNVVDEMRDQLR</sequence>
<comment type="caution">
    <text evidence="1">The sequence shown here is derived from an EMBL/GenBank/DDBJ whole genome shotgun (WGS) entry which is preliminary data.</text>
</comment>
<evidence type="ECO:0000313" key="2">
    <source>
        <dbReference type="Proteomes" id="UP001320706"/>
    </source>
</evidence>
<evidence type="ECO:0000313" key="1">
    <source>
        <dbReference type="EMBL" id="KAK8219697.1"/>
    </source>
</evidence>
<dbReference type="EMBL" id="JAMKPW020000003">
    <property type="protein sequence ID" value="KAK8219697.1"/>
    <property type="molecule type" value="Genomic_DNA"/>
</dbReference>